<dbReference type="Proteomes" id="UP000321746">
    <property type="component" value="Unassembled WGS sequence"/>
</dbReference>
<reference evidence="1 2" key="1">
    <citation type="submission" date="2019-07" db="EMBL/GenBank/DDBJ databases">
        <title>Whole genome shotgun sequence of Acetobacter oeni NBRC 105207.</title>
        <authorList>
            <person name="Hosoyama A."/>
            <person name="Uohara A."/>
            <person name="Ohji S."/>
            <person name="Ichikawa N."/>
        </authorList>
    </citation>
    <scope>NUCLEOTIDE SEQUENCE [LARGE SCALE GENOMIC DNA]</scope>
    <source>
        <strain evidence="1 2">NBRC 105207</strain>
    </source>
</reference>
<accession>A0A511XJQ7</accession>
<comment type="caution">
    <text evidence="1">The sequence shown here is derived from an EMBL/GenBank/DDBJ whole genome shotgun (WGS) entry which is preliminary data.</text>
</comment>
<sequence>MTKILVTLPLYSPARAGGKYQHFFAGRWIDVPYRVYLDLPSEETRLFEDAHPALVRQDDALAALAEKDAEIERLRTLLKPTWWGEFGDENSSSDLDTLLDDHCEFEIVQVEGYATVERKFAFSGAGTVHTFDTCEEAAEAARKQLETASNAEKRP</sequence>
<evidence type="ECO:0000313" key="1">
    <source>
        <dbReference type="EMBL" id="GEN63183.1"/>
    </source>
</evidence>
<dbReference type="RefSeq" id="WP_146887526.1">
    <property type="nucleotide sequence ID" value="NZ_BJYG01000017.1"/>
</dbReference>
<gene>
    <name evidence="1" type="ORF">AOE01nite_14070</name>
</gene>
<protein>
    <submittedName>
        <fullName evidence="1">Uncharacterized protein</fullName>
    </submittedName>
</protein>
<proteinExistence type="predicted"/>
<organism evidence="1 2">
    <name type="scientific">Acetobacter oeni</name>
    <dbReference type="NCBI Taxonomy" id="304077"/>
    <lineage>
        <taxon>Bacteria</taxon>
        <taxon>Pseudomonadati</taxon>
        <taxon>Pseudomonadota</taxon>
        <taxon>Alphaproteobacteria</taxon>
        <taxon>Acetobacterales</taxon>
        <taxon>Acetobacteraceae</taxon>
        <taxon>Acetobacter</taxon>
    </lineage>
</organism>
<keyword evidence="2" id="KW-1185">Reference proteome</keyword>
<name>A0A511XJQ7_9PROT</name>
<evidence type="ECO:0000313" key="2">
    <source>
        <dbReference type="Proteomes" id="UP000321746"/>
    </source>
</evidence>
<dbReference type="EMBL" id="BJYG01000017">
    <property type="protein sequence ID" value="GEN63183.1"/>
    <property type="molecule type" value="Genomic_DNA"/>
</dbReference>
<dbReference type="AlphaFoldDB" id="A0A511XJQ7"/>